<reference evidence="1 2" key="1">
    <citation type="journal article" date="2014" name="Int. J. Syst. Evol. Microbiol.">
        <title>Complete genome sequence of Corynebacterium casei LMG S-19264T (=DSM 44701T), isolated from a smear-ripened cheese.</title>
        <authorList>
            <consortium name="US DOE Joint Genome Institute (JGI-PGF)"/>
            <person name="Walter F."/>
            <person name="Albersmeier A."/>
            <person name="Kalinowski J."/>
            <person name="Ruckert C."/>
        </authorList>
    </citation>
    <scope>NUCLEOTIDE SEQUENCE [LARGE SCALE GENOMIC DNA]</scope>
    <source>
        <strain evidence="1 2">CGMCC 1.15896</strain>
    </source>
</reference>
<organism evidence="1 2">
    <name type="scientific">Pelagibacterium lentulum</name>
    <dbReference type="NCBI Taxonomy" id="2029865"/>
    <lineage>
        <taxon>Bacteria</taxon>
        <taxon>Pseudomonadati</taxon>
        <taxon>Pseudomonadota</taxon>
        <taxon>Alphaproteobacteria</taxon>
        <taxon>Hyphomicrobiales</taxon>
        <taxon>Devosiaceae</taxon>
        <taxon>Pelagibacterium</taxon>
    </lineage>
</organism>
<dbReference type="EMBL" id="BMKB01000013">
    <property type="protein sequence ID" value="GGA64898.1"/>
    <property type="molecule type" value="Genomic_DNA"/>
</dbReference>
<dbReference type="RefSeq" id="WP_127071410.1">
    <property type="nucleotide sequence ID" value="NZ_BMKB01000013.1"/>
</dbReference>
<name>A0A916RPW0_9HYPH</name>
<dbReference type="Proteomes" id="UP000596977">
    <property type="component" value="Unassembled WGS sequence"/>
</dbReference>
<proteinExistence type="predicted"/>
<accession>A0A916RPW0</accession>
<comment type="caution">
    <text evidence="1">The sequence shown here is derived from an EMBL/GenBank/DDBJ whole genome shotgun (WGS) entry which is preliminary data.</text>
</comment>
<dbReference type="OrthoDB" id="7448384at2"/>
<evidence type="ECO:0000313" key="1">
    <source>
        <dbReference type="EMBL" id="GGA64898.1"/>
    </source>
</evidence>
<gene>
    <name evidence="1" type="ORF">GCM10011499_39180</name>
</gene>
<keyword evidence="2" id="KW-1185">Reference proteome</keyword>
<protein>
    <submittedName>
        <fullName evidence="1">Uncharacterized protein</fullName>
    </submittedName>
</protein>
<evidence type="ECO:0000313" key="2">
    <source>
        <dbReference type="Proteomes" id="UP000596977"/>
    </source>
</evidence>
<sequence>MARYNRIHLGPARKNDPQVREAEAGASSTILPGTFVVLSSGRFVNAGAETVGKLWLAQENYLAMKGVDVAYGAYAAGPPVVRGDTVLGLELEGDTHYAAVIATGTNITAVGTPLKLAAGGKLAIATPGEDNIVAFSDEVYNNNTGADQLIRIRVSGIPGAQGPQGEAG</sequence>
<dbReference type="AlphaFoldDB" id="A0A916RPW0"/>